<reference evidence="13 14" key="1">
    <citation type="submission" date="2016-10" db="EMBL/GenBank/DDBJ databases">
        <title>Genome sequencing of Aspergillus oryzae BCC7051.</title>
        <authorList>
            <person name="Thammarongtham C."/>
            <person name="Vorapreeda T."/>
            <person name="Nookaew I."/>
            <person name="Srisuk T."/>
            <person name="Land M."/>
            <person name="Jeennor S."/>
            <person name="Laoteng K."/>
        </authorList>
    </citation>
    <scope>NUCLEOTIDE SEQUENCE [LARGE SCALE GENOMIC DNA]</scope>
    <source>
        <strain evidence="13 14">BCC7051</strain>
    </source>
</reference>
<keyword evidence="5 10" id="KW-0812">Transmembrane</keyword>
<comment type="subcellular location">
    <subcellularLocation>
        <location evidence="1">Endomembrane system</location>
        <topology evidence="1">Multi-pass membrane protein</topology>
    </subcellularLocation>
</comment>
<feature type="transmembrane region" description="Helical" evidence="10">
    <location>
        <begin position="527"/>
        <end position="545"/>
    </location>
</feature>
<dbReference type="InterPro" id="IPR004837">
    <property type="entry name" value="NaCa_Exmemb"/>
</dbReference>
<feature type="transmembrane region" description="Helical" evidence="10">
    <location>
        <begin position="644"/>
        <end position="668"/>
    </location>
</feature>
<feature type="domain" description="AB hydrolase-1" evidence="12">
    <location>
        <begin position="73"/>
        <end position="240"/>
    </location>
</feature>
<keyword evidence="6" id="KW-0106">Calcium</keyword>
<comment type="similarity">
    <text evidence="2">Belongs to the Ca(2+):cation antiporter (CaCA) (TC 2.A.19) family.</text>
</comment>
<evidence type="ECO:0000256" key="7">
    <source>
        <dbReference type="ARBA" id="ARBA00022989"/>
    </source>
</evidence>
<dbReference type="NCBIfam" id="TIGR00378">
    <property type="entry name" value="cax"/>
    <property type="match status" value="1"/>
</dbReference>
<dbReference type="InterPro" id="IPR000073">
    <property type="entry name" value="AB_hydrolase_1"/>
</dbReference>
<protein>
    <submittedName>
        <fullName evidence="13">Calcium/proton antiporter, CaCA family</fullName>
    </submittedName>
</protein>
<dbReference type="Gene3D" id="3.40.50.1820">
    <property type="entry name" value="alpha/beta hydrolase"/>
    <property type="match status" value="1"/>
</dbReference>
<keyword evidence="8" id="KW-0406">Ion transport</keyword>
<feature type="transmembrane region" description="Helical" evidence="10">
    <location>
        <begin position="611"/>
        <end position="632"/>
    </location>
</feature>
<proteinExistence type="inferred from homology"/>
<name>A0A1S9D9G3_ASPOZ</name>
<dbReference type="PANTHER" id="PTHR31503">
    <property type="entry name" value="VACUOLAR CALCIUM ION TRANSPORTER"/>
    <property type="match status" value="1"/>
</dbReference>
<feature type="transmembrane region" description="Helical" evidence="10">
    <location>
        <begin position="557"/>
        <end position="575"/>
    </location>
</feature>
<evidence type="ECO:0000256" key="8">
    <source>
        <dbReference type="ARBA" id="ARBA00023065"/>
    </source>
</evidence>
<dbReference type="InterPro" id="IPR004798">
    <property type="entry name" value="CAX-like"/>
</dbReference>
<evidence type="ECO:0000313" key="14">
    <source>
        <dbReference type="Proteomes" id="UP000190312"/>
    </source>
</evidence>
<organism evidence="13 14">
    <name type="scientific">Aspergillus oryzae</name>
    <name type="common">Yellow koji mold</name>
    <dbReference type="NCBI Taxonomy" id="5062"/>
    <lineage>
        <taxon>Eukaryota</taxon>
        <taxon>Fungi</taxon>
        <taxon>Dikarya</taxon>
        <taxon>Ascomycota</taxon>
        <taxon>Pezizomycotina</taxon>
        <taxon>Eurotiomycetes</taxon>
        <taxon>Eurotiomycetidae</taxon>
        <taxon>Eurotiales</taxon>
        <taxon>Aspergillaceae</taxon>
        <taxon>Aspergillus</taxon>
        <taxon>Aspergillus subgen. Circumdati</taxon>
    </lineage>
</organism>
<gene>
    <name evidence="13" type="ORF">OAory_01072480</name>
</gene>
<keyword evidence="9 10" id="KW-0472">Membrane</keyword>
<keyword evidence="4" id="KW-0109">Calcium transport</keyword>
<dbReference type="InterPro" id="IPR004713">
    <property type="entry name" value="CaH_exchang"/>
</dbReference>
<dbReference type="Pfam" id="PF01699">
    <property type="entry name" value="Na_Ca_ex"/>
    <property type="match status" value="2"/>
</dbReference>
<dbReference type="AlphaFoldDB" id="A0A1S9D9G3"/>
<evidence type="ECO:0000256" key="2">
    <source>
        <dbReference type="ARBA" id="ARBA00008170"/>
    </source>
</evidence>
<dbReference type="GO" id="GO:0000329">
    <property type="term" value="C:fungal-type vacuole membrane"/>
    <property type="evidence" value="ECO:0007669"/>
    <property type="project" value="TreeGrafter"/>
</dbReference>
<dbReference type="Gene3D" id="1.20.1420.30">
    <property type="entry name" value="NCX, central ion-binding region"/>
    <property type="match status" value="1"/>
</dbReference>
<dbReference type="ESTHER" id="aspoz-a0a1s9d9g3">
    <property type="family name" value="MpaH"/>
</dbReference>
<feature type="transmembrane region" description="Helical" evidence="10">
    <location>
        <begin position="708"/>
        <end position="729"/>
    </location>
</feature>
<evidence type="ECO:0000256" key="6">
    <source>
        <dbReference type="ARBA" id="ARBA00022837"/>
    </source>
</evidence>
<feature type="transmembrane region" description="Helical" evidence="10">
    <location>
        <begin position="402"/>
        <end position="420"/>
    </location>
</feature>
<feature type="transmembrane region" description="Helical" evidence="10">
    <location>
        <begin position="496"/>
        <end position="515"/>
    </location>
</feature>
<dbReference type="Proteomes" id="UP000190312">
    <property type="component" value="Unassembled WGS sequence"/>
</dbReference>
<dbReference type="eggNOG" id="KOG1397">
    <property type="taxonomic scope" value="Eukaryota"/>
</dbReference>
<comment type="caution">
    <text evidence="13">The sequence shown here is derived from an EMBL/GenBank/DDBJ whole genome shotgun (WGS) entry which is preliminary data.</text>
</comment>
<dbReference type="GO" id="GO:0015369">
    <property type="term" value="F:calcium:proton antiporter activity"/>
    <property type="evidence" value="ECO:0007669"/>
    <property type="project" value="InterPro"/>
</dbReference>
<keyword evidence="3" id="KW-0813">Transport</keyword>
<dbReference type="InterPro" id="IPR029058">
    <property type="entry name" value="AB_hydrolase_fold"/>
</dbReference>
<evidence type="ECO:0000259" key="12">
    <source>
        <dbReference type="Pfam" id="PF12697"/>
    </source>
</evidence>
<dbReference type="PANTHER" id="PTHR31503:SF22">
    <property type="entry name" value="VACUOLAR CALCIUM ION TRANSPORTER"/>
    <property type="match status" value="1"/>
</dbReference>
<evidence type="ECO:0000256" key="3">
    <source>
        <dbReference type="ARBA" id="ARBA00022448"/>
    </source>
</evidence>
<feature type="transmembrane region" description="Helical" evidence="10">
    <location>
        <begin position="675"/>
        <end position="702"/>
    </location>
</feature>
<dbReference type="VEuPathDB" id="FungiDB:AO090124000050"/>
<keyword evidence="7 10" id="KW-1133">Transmembrane helix</keyword>
<evidence type="ECO:0000313" key="13">
    <source>
        <dbReference type="EMBL" id="OOO05732.1"/>
    </source>
</evidence>
<dbReference type="InterPro" id="IPR044880">
    <property type="entry name" value="NCX_ion-bd_dom_sf"/>
</dbReference>
<dbReference type="GO" id="GO:0012505">
    <property type="term" value="C:endomembrane system"/>
    <property type="evidence" value="ECO:0007669"/>
    <property type="project" value="UniProtKB-SubCell"/>
</dbReference>
<dbReference type="Pfam" id="PF12697">
    <property type="entry name" value="Abhydrolase_6"/>
    <property type="match status" value="1"/>
</dbReference>
<dbReference type="OrthoDB" id="94039at2759"/>
<evidence type="ECO:0000256" key="10">
    <source>
        <dbReference type="SAM" id="Phobius"/>
    </source>
</evidence>
<feature type="domain" description="Sodium/calcium exchanger membrane region" evidence="11">
    <location>
        <begin position="611"/>
        <end position="735"/>
    </location>
</feature>
<evidence type="ECO:0000256" key="4">
    <source>
        <dbReference type="ARBA" id="ARBA00022568"/>
    </source>
</evidence>
<evidence type="ECO:0000259" key="11">
    <source>
        <dbReference type="Pfam" id="PF01699"/>
    </source>
</evidence>
<dbReference type="EMBL" id="MKZY01000009">
    <property type="protein sequence ID" value="OOO05732.1"/>
    <property type="molecule type" value="Genomic_DNA"/>
</dbReference>
<feature type="domain" description="Sodium/calcium exchanger membrane region" evidence="11">
    <location>
        <begin position="422"/>
        <end position="577"/>
    </location>
</feature>
<dbReference type="GO" id="GO:0006874">
    <property type="term" value="P:intracellular calcium ion homeostasis"/>
    <property type="evidence" value="ECO:0007669"/>
    <property type="project" value="TreeGrafter"/>
</dbReference>
<dbReference type="VEuPathDB" id="FungiDB:AO090701001202"/>
<accession>A0A1S9D9G3</accession>
<evidence type="ECO:0000256" key="5">
    <source>
        <dbReference type="ARBA" id="ARBA00022692"/>
    </source>
</evidence>
<evidence type="ECO:0000256" key="9">
    <source>
        <dbReference type="ARBA" id="ARBA00023136"/>
    </source>
</evidence>
<evidence type="ECO:0000256" key="1">
    <source>
        <dbReference type="ARBA" id="ARBA00004127"/>
    </source>
</evidence>
<dbReference type="SUPFAM" id="SSF53474">
    <property type="entry name" value="alpha/beta-Hydrolases"/>
    <property type="match status" value="1"/>
</dbReference>
<sequence>MSTDIFKVTEHTAPASHIREYPGSTARSQEEVLSLHVKQYTPLDQDHITSSDAITVIAAHACGYPKELYEPLWDEVYRRLKHNGVHIRSIWIADAPNMGMSGILNEDKISLDYSWIDSARDLLLMINHFRDQMPRPLVGIGHSFGGNILANLALMHPRLFTTLVFLDPTIFPKPVSRGVGIDPPGAVNYTLWRPDIWPNRKAAASAHAKAWRHWDRRCFDLMVKFGFRDLPTALYPTIPAGANRSEPPVTLTTTKYQEIAGLYRSNFSARASGGIDRSVHPDMDPIHANRIVYRPEPRNTFSKIPHLRPPVLWILGAKTFLGIDNLREAIKVCGVGVGGSGGISHGQVKEVTLPERGHLFPFEDVNQTAGYCAAWLVQEMGKYRESELVWNKKRSSMTQRDHLVLLLFLPLGVIAALLNWNSVLVSVFNFLAILPLSAIVSDASDTLAEYFGDLVGGLINATFGNAVELSTGILAVTSGDTYFAQSVMIGSILSDILLIMGGCLISASYSTHILYFNMAQTGSLSSLMVVTAVGLILPSVLYATFTSVDLEDQVLSFSRGTSAVLLVLYVGYLYFQLGTHKHLFQQEPNSPQEGESDQDENEQKPDLSKTVLTLIAAGISIILCSHFFLASVPATSATTGISKTFIATILIPITSNCPEGVAVIAASFGGGDVNFAISVIVSSILQIGLFAIPFLVMLGWLIGVPMTLFFETFHTLALFFAILVVNQVLKDAKYTYLHGNT</sequence>